<gene>
    <name evidence="2" type="ordered locus">Arcve_1195</name>
</gene>
<reference evidence="2 3" key="1">
    <citation type="submission" date="2011-03" db="EMBL/GenBank/DDBJ databases">
        <title>The complete genome of Archaeoglobus veneficus SNP6.</title>
        <authorList>
            <consortium name="US DOE Joint Genome Institute (JGI-PGF)"/>
            <person name="Lucas S."/>
            <person name="Copeland A."/>
            <person name="Lapidus A."/>
            <person name="Bruce D."/>
            <person name="Goodwin L."/>
            <person name="Pitluck S."/>
            <person name="Kyrpides N."/>
            <person name="Mavromatis K."/>
            <person name="Pagani I."/>
            <person name="Ivanova N."/>
            <person name="Mikhailova N."/>
            <person name="Lu M."/>
            <person name="Detter J.C."/>
            <person name="Tapia R."/>
            <person name="Han C."/>
            <person name="Land M."/>
            <person name="Hauser L."/>
            <person name="Markowitz V."/>
            <person name="Cheng J.-F."/>
            <person name="Hugenholtz P."/>
            <person name="Woyke T."/>
            <person name="Wu D."/>
            <person name="Spring S."/>
            <person name="Brambilla E."/>
            <person name="Klenk H.-P."/>
            <person name="Eisen J.A."/>
        </authorList>
    </citation>
    <scope>NUCLEOTIDE SEQUENCE [LARGE SCALE GENOMIC DNA]</scope>
    <source>
        <strain>SNP6</strain>
    </source>
</reference>
<keyword evidence="3" id="KW-1185">Reference proteome</keyword>
<keyword evidence="1" id="KW-0175">Coiled coil</keyword>
<dbReference type="HOGENOM" id="CLU_193441_0_0_2"/>
<dbReference type="eggNOG" id="arCOG10150">
    <property type="taxonomic scope" value="Archaea"/>
</dbReference>
<dbReference type="KEGG" id="ave:Arcve_1195"/>
<dbReference type="Proteomes" id="UP000008136">
    <property type="component" value="Chromosome"/>
</dbReference>
<dbReference type="EMBL" id="CP002588">
    <property type="protein sequence ID" value="AEA47202.1"/>
    <property type="molecule type" value="Genomic_DNA"/>
</dbReference>
<protein>
    <recommendedName>
        <fullName evidence="4">DUF5320 domain-containing protein</fullName>
    </recommendedName>
</protein>
<feature type="coiled-coil region" evidence="1">
    <location>
        <begin position="42"/>
        <end position="69"/>
    </location>
</feature>
<proteinExistence type="predicted"/>
<evidence type="ECO:0008006" key="4">
    <source>
        <dbReference type="Google" id="ProtNLM"/>
    </source>
</evidence>
<dbReference type="GeneID" id="10394312"/>
<organism evidence="2 3">
    <name type="scientific">Archaeoglobus veneficus (strain DSM 11195 / SNP6)</name>
    <dbReference type="NCBI Taxonomy" id="693661"/>
    <lineage>
        <taxon>Archaea</taxon>
        <taxon>Methanobacteriati</taxon>
        <taxon>Methanobacteriota</taxon>
        <taxon>Archaeoglobi</taxon>
        <taxon>Archaeoglobales</taxon>
        <taxon>Archaeoglobaceae</taxon>
        <taxon>Archaeoglobus</taxon>
    </lineage>
</organism>
<sequence length="69" mass="8667">MPRYPGFGPWSHLPPWERPGWKFGRGRGWCWWYYGMSREDEIRLLEEEAAFLEERLREIRRRLDELKRE</sequence>
<accession>F2KMK5</accession>
<dbReference type="RefSeq" id="WP_013683865.1">
    <property type="nucleotide sequence ID" value="NC_015320.1"/>
</dbReference>
<name>F2KMK5_ARCVS</name>
<evidence type="ECO:0000313" key="2">
    <source>
        <dbReference type="EMBL" id="AEA47202.1"/>
    </source>
</evidence>
<evidence type="ECO:0000256" key="1">
    <source>
        <dbReference type="SAM" id="Coils"/>
    </source>
</evidence>
<evidence type="ECO:0000313" key="3">
    <source>
        <dbReference type="Proteomes" id="UP000008136"/>
    </source>
</evidence>
<dbReference type="AlphaFoldDB" id="F2KMK5"/>
<dbReference type="STRING" id="693661.Arcve_1195"/>